<sequence length="322" mass="35543">MKQAVIDLGTNTFHLMIVEQTVAQPWTVLFRESRPAKIGKGGIGQNQITDEAIERALTVLTYFRSVLDAHGIDPAQVQAFGTSAIRVAGNQDQFVETVARATGIRIQVISGDQEAAYIYAGVLASGAMNLLPSGDPEPPVSLVMDIGGGSVEFILGTTERIFWKQSFEMGGQRLMDRFMPNPQNAISLAAVERMNDYFREQLLPLVNAIHQYAPTTGRPLQLVGSSGTFDTLIDMQYCHETGHWPDSEQAAFVLPVAEFYRAYELLLTRNHDERMQLPGMIELRVDMIVVAVCLIDYILTTFGIQTITVSRYSLKEGVLAGI</sequence>
<protein>
    <submittedName>
        <fullName evidence="2">Phosphatase</fullName>
    </submittedName>
</protein>
<dbReference type="InterPro" id="IPR043129">
    <property type="entry name" value="ATPase_NBD"/>
</dbReference>
<dbReference type="RefSeq" id="WP_152126219.1">
    <property type="nucleotide sequence ID" value="NZ_WELI01000010.1"/>
</dbReference>
<accession>A0A7J5TUA2</accession>
<dbReference type="EMBL" id="WELI01000010">
    <property type="protein sequence ID" value="KAB7727585.1"/>
    <property type="molecule type" value="Genomic_DNA"/>
</dbReference>
<dbReference type="AlphaFoldDB" id="A0A7J5TUA2"/>
<organism evidence="2 3">
    <name type="scientific">Rudanella paleaurantiibacter</name>
    <dbReference type="NCBI Taxonomy" id="2614655"/>
    <lineage>
        <taxon>Bacteria</taxon>
        <taxon>Pseudomonadati</taxon>
        <taxon>Bacteroidota</taxon>
        <taxon>Cytophagia</taxon>
        <taxon>Cytophagales</taxon>
        <taxon>Cytophagaceae</taxon>
        <taxon>Rudanella</taxon>
    </lineage>
</organism>
<dbReference type="CDD" id="cd24055">
    <property type="entry name" value="ASKHA_NBD_ChPPX-like"/>
    <property type="match status" value="1"/>
</dbReference>
<evidence type="ECO:0000259" key="1">
    <source>
        <dbReference type="Pfam" id="PF02541"/>
    </source>
</evidence>
<dbReference type="InterPro" id="IPR003695">
    <property type="entry name" value="Ppx_GppA_N"/>
</dbReference>
<name>A0A7J5TUA2_9BACT</name>
<dbReference type="PANTHER" id="PTHR30005:SF0">
    <property type="entry name" value="RETROGRADE REGULATION PROTEIN 2"/>
    <property type="match status" value="1"/>
</dbReference>
<reference evidence="2 3" key="1">
    <citation type="submission" date="2019-10" db="EMBL/GenBank/DDBJ databases">
        <title>Rudanella paleaurantiibacter sp. nov., isolated from sludge.</title>
        <authorList>
            <person name="Xu S.Q."/>
        </authorList>
    </citation>
    <scope>NUCLEOTIDE SEQUENCE [LARGE SCALE GENOMIC DNA]</scope>
    <source>
        <strain evidence="2 3">HX-22-17</strain>
    </source>
</reference>
<dbReference type="PANTHER" id="PTHR30005">
    <property type="entry name" value="EXOPOLYPHOSPHATASE"/>
    <property type="match status" value="1"/>
</dbReference>
<feature type="domain" description="Ppx/GppA phosphatase N-terminal" evidence="1">
    <location>
        <begin position="18"/>
        <end position="320"/>
    </location>
</feature>
<dbReference type="Gene3D" id="3.30.420.40">
    <property type="match status" value="1"/>
</dbReference>
<dbReference type="Proteomes" id="UP000488299">
    <property type="component" value="Unassembled WGS sequence"/>
</dbReference>
<dbReference type="Pfam" id="PF02541">
    <property type="entry name" value="Ppx-GppA"/>
    <property type="match status" value="1"/>
</dbReference>
<comment type="caution">
    <text evidence="2">The sequence shown here is derived from an EMBL/GenBank/DDBJ whole genome shotgun (WGS) entry which is preliminary data.</text>
</comment>
<gene>
    <name evidence="2" type="ORF">F5984_21185</name>
</gene>
<evidence type="ECO:0000313" key="2">
    <source>
        <dbReference type="EMBL" id="KAB7727585.1"/>
    </source>
</evidence>
<dbReference type="SUPFAM" id="SSF53067">
    <property type="entry name" value="Actin-like ATPase domain"/>
    <property type="match status" value="2"/>
</dbReference>
<keyword evidence="3" id="KW-1185">Reference proteome</keyword>
<dbReference type="GO" id="GO:0016462">
    <property type="term" value="F:pyrophosphatase activity"/>
    <property type="evidence" value="ECO:0007669"/>
    <property type="project" value="TreeGrafter"/>
</dbReference>
<proteinExistence type="predicted"/>
<dbReference type="InterPro" id="IPR050273">
    <property type="entry name" value="GppA/Ppx_hydrolase"/>
</dbReference>
<dbReference type="Gene3D" id="3.30.420.150">
    <property type="entry name" value="Exopolyphosphatase. Domain 2"/>
    <property type="match status" value="1"/>
</dbReference>
<evidence type="ECO:0000313" key="3">
    <source>
        <dbReference type="Proteomes" id="UP000488299"/>
    </source>
</evidence>